<dbReference type="Gene3D" id="3.90.180.10">
    <property type="entry name" value="Medium-chain alcohol dehydrogenases, catalytic domain"/>
    <property type="match status" value="1"/>
</dbReference>
<evidence type="ECO:0000313" key="8">
    <source>
        <dbReference type="EMBL" id="MBA9025670.1"/>
    </source>
</evidence>
<dbReference type="PANTHER" id="PTHR43161:SF9">
    <property type="entry name" value="SORBITOL DEHYDROGENASE"/>
    <property type="match status" value="1"/>
</dbReference>
<evidence type="ECO:0000256" key="5">
    <source>
        <dbReference type="ARBA" id="ARBA00023002"/>
    </source>
</evidence>
<organism evidence="8 9">
    <name type="scientific">Peribacillus huizhouensis</name>
    <dbReference type="NCBI Taxonomy" id="1501239"/>
    <lineage>
        <taxon>Bacteria</taxon>
        <taxon>Bacillati</taxon>
        <taxon>Bacillota</taxon>
        <taxon>Bacilli</taxon>
        <taxon>Bacillales</taxon>
        <taxon>Bacillaceae</taxon>
        <taxon>Peribacillus</taxon>
    </lineage>
</organism>
<dbReference type="InterPro" id="IPR013154">
    <property type="entry name" value="ADH-like_N"/>
</dbReference>
<comment type="cofactor">
    <cofactor evidence="1 6">
        <name>Zn(2+)</name>
        <dbReference type="ChEBI" id="CHEBI:29105"/>
    </cofactor>
</comment>
<dbReference type="Pfam" id="PF08240">
    <property type="entry name" value="ADH_N"/>
    <property type="match status" value="1"/>
</dbReference>
<comment type="similarity">
    <text evidence="2 6">Belongs to the zinc-containing alcohol dehydrogenase family.</text>
</comment>
<keyword evidence="4 6" id="KW-0862">Zinc</keyword>
<evidence type="ECO:0000256" key="3">
    <source>
        <dbReference type="ARBA" id="ARBA00022723"/>
    </source>
</evidence>
<keyword evidence="5 8" id="KW-0560">Oxidoreductase</keyword>
<dbReference type="PANTHER" id="PTHR43161">
    <property type="entry name" value="SORBITOL DEHYDROGENASE"/>
    <property type="match status" value="1"/>
</dbReference>
<dbReference type="InterPro" id="IPR002328">
    <property type="entry name" value="ADH_Zn_CS"/>
</dbReference>
<dbReference type="Pfam" id="PF00107">
    <property type="entry name" value="ADH_zinc_N"/>
    <property type="match status" value="1"/>
</dbReference>
<dbReference type="EC" id="1.1.1.14" evidence="8"/>
<evidence type="ECO:0000256" key="4">
    <source>
        <dbReference type="ARBA" id="ARBA00022833"/>
    </source>
</evidence>
<accession>A0ABR6CKW4</accession>
<evidence type="ECO:0000256" key="6">
    <source>
        <dbReference type="RuleBase" id="RU361277"/>
    </source>
</evidence>
<keyword evidence="9" id="KW-1185">Reference proteome</keyword>
<name>A0ABR6CKW4_9BACI</name>
<dbReference type="InterPro" id="IPR020843">
    <property type="entry name" value="ER"/>
</dbReference>
<dbReference type="PROSITE" id="PS00059">
    <property type="entry name" value="ADH_ZINC"/>
    <property type="match status" value="1"/>
</dbReference>
<evidence type="ECO:0000313" key="9">
    <source>
        <dbReference type="Proteomes" id="UP000626697"/>
    </source>
</evidence>
<feature type="domain" description="Enoyl reductase (ER)" evidence="7">
    <location>
        <begin position="24"/>
        <end position="358"/>
    </location>
</feature>
<dbReference type="SUPFAM" id="SSF50129">
    <property type="entry name" value="GroES-like"/>
    <property type="match status" value="1"/>
</dbReference>
<dbReference type="Gene3D" id="3.40.50.720">
    <property type="entry name" value="NAD(P)-binding Rossmann-like Domain"/>
    <property type="match status" value="1"/>
</dbReference>
<dbReference type="GO" id="GO:0003939">
    <property type="term" value="F:L-iditol 2-dehydrogenase (NAD+) activity"/>
    <property type="evidence" value="ECO:0007669"/>
    <property type="project" value="UniProtKB-EC"/>
</dbReference>
<sequence>MIIEKPNLDDSKHIKSTMDAAVLTEVKNIEIQKREIPTPEADEVLIRIKTVGLCGSDVHYYEHGKIGDFIVEKPIILGHEASGEIVKVGEKVTELQVGQRVSIEPGATCGKCDHCKEGRYNLCPHVEFLATPPYDGAFCEYIAMRADLVFPIPDSMSFETAALIEPFSVGIHAISRGKLQSGETVVIMGMGPIGLVTAAAAKMAGAKTIIGVDLEQSRLEVAKEMGATHTINLREDNLDDKVMKYTNGVGVDLAIETAGNPKAVQGTISSVRRGGRVVIVGMSPQDEVPVSISKIIDKEIDLMGVFRYHHTYPKAIEMLASKEVDIEKMITNQYQLTDVKEAFEKAIHDKTNTLKIMINP</sequence>
<protein>
    <submittedName>
        <fullName evidence="8">L-iditol 2-dehydrogenase</fullName>
        <ecNumber evidence="8">1.1.1.14</ecNumber>
    </submittedName>
</protein>
<dbReference type="SUPFAM" id="SSF51735">
    <property type="entry name" value="NAD(P)-binding Rossmann-fold domains"/>
    <property type="match status" value="1"/>
</dbReference>
<dbReference type="Proteomes" id="UP000626697">
    <property type="component" value="Unassembled WGS sequence"/>
</dbReference>
<evidence type="ECO:0000259" key="7">
    <source>
        <dbReference type="SMART" id="SM00829"/>
    </source>
</evidence>
<dbReference type="InterPro" id="IPR045306">
    <property type="entry name" value="SDH-like"/>
</dbReference>
<evidence type="ECO:0000256" key="2">
    <source>
        <dbReference type="ARBA" id="ARBA00008072"/>
    </source>
</evidence>
<dbReference type="InterPro" id="IPR013149">
    <property type="entry name" value="ADH-like_C"/>
</dbReference>
<dbReference type="InterPro" id="IPR011032">
    <property type="entry name" value="GroES-like_sf"/>
</dbReference>
<proteinExistence type="inferred from homology"/>
<dbReference type="CDD" id="cd05285">
    <property type="entry name" value="sorbitol_DH"/>
    <property type="match status" value="1"/>
</dbReference>
<dbReference type="SMART" id="SM00829">
    <property type="entry name" value="PKS_ER"/>
    <property type="match status" value="1"/>
</dbReference>
<gene>
    <name evidence="8" type="ORF">HNP81_000953</name>
</gene>
<reference evidence="8 9" key="1">
    <citation type="submission" date="2020-08" db="EMBL/GenBank/DDBJ databases">
        <title>Genomic Encyclopedia of Type Strains, Phase IV (KMG-IV): sequencing the most valuable type-strain genomes for metagenomic binning, comparative biology and taxonomic classification.</title>
        <authorList>
            <person name="Goeker M."/>
        </authorList>
    </citation>
    <scope>NUCLEOTIDE SEQUENCE [LARGE SCALE GENOMIC DNA]</scope>
    <source>
        <strain evidence="8 9">DSM 105481</strain>
    </source>
</reference>
<dbReference type="EMBL" id="JACJHX010000002">
    <property type="protein sequence ID" value="MBA9025670.1"/>
    <property type="molecule type" value="Genomic_DNA"/>
</dbReference>
<dbReference type="InterPro" id="IPR036291">
    <property type="entry name" value="NAD(P)-bd_dom_sf"/>
</dbReference>
<keyword evidence="3 6" id="KW-0479">Metal-binding</keyword>
<comment type="caution">
    <text evidence="8">The sequence shown here is derived from an EMBL/GenBank/DDBJ whole genome shotgun (WGS) entry which is preliminary data.</text>
</comment>
<evidence type="ECO:0000256" key="1">
    <source>
        <dbReference type="ARBA" id="ARBA00001947"/>
    </source>
</evidence>